<dbReference type="InterPro" id="IPR003111">
    <property type="entry name" value="Lon_prtase_N"/>
</dbReference>
<comment type="subcellular location">
    <subcellularLocation>
        <location evidence="1 11">Mitochondrion matrix</location>
    </subcellularLocation>
</comment>
<evidence type="ECO:0000256" key="10">
    <source>
        <dbReference type="ARBA" id="ARBA00050665"/>
    </source>
</evidence>
<feature type="binding site" evidence="11">
    <location>
        <begin position="603"/>
        <end position="610"/>
    </location>
    <ligand>
        <name>ATP</name>
        <dbReference type="ChEBI" id="CHEBI:30616"/>
    </ligand>
</feature>
<dbReference type="FunFam" id="1.20.5.5270:FF:000001">
    <property type="entry name" value="Lon protease homolog, mitochondrial"/>
    <property type="match status" value="1"/>
</dbReference>
<dbReference type="InterPro" id="IPR014721">
    <property type="entry name" value="Ribsml_uS5_D2-typ_fold_subgr"/>
</dbReference>
<evidence type="ECO:0000259" key="14">
    <source>
        <dbReference type="PROSITE" id="PS51786"/>
    </source>
</evidence>
<keyword evidence="17" id="KW-1185">Reference proteome</keyword>
<keyword evidence="9 11" id="KW-0496">Mitochondrion</keyword>
<evidence type="ECO:0000256" key="1">
    <source>
        <dbReference type="ARBA" id="ARBA00004305"/>
    </source>
</evidence>
<comment type="similarity">
    <text evidence="11 12">Belongs to the peptidase S16 family.</text>
</comment>
<dbReference type="FunFam" id="1.20.58.1480:FF:000002">
    <property type="entry name" value="Lon protease homolog, mitochondrial"/>
    <property type="match status" value="1"/>
</dbReference>
<dbReference type="Gene3D" id="1.20.5.5270">
    <property type="match status" value="1"/>
</dbReference>
<dbReference type="InterPro" id="IPR015947">
    <property type="entry name" value="PUA-like_sf"/>
</dbReference>
<evidence type="ECO:0000256" key="9">
    <source>
        <dbReference type="ARBA" id="ARBA00023128"/>
    </source>
</evidence>
<dbReference type="SUPFAM" id="SSF88697">
    <property type="entry name" value="PUA domain-like"/>
    <property type="match status" value="1"/>
</dbReference>
<dbReference type="PANTHER" id="PTHR43718:SF2">
    <property type="entry name" value="LON PROTEASE HOMOLOG, MITOCHONDRIAL"/>
    <property type="match status" value="1"/>
</dbReference>
<dbReference type="PANTHER" id="PTHR43718">
    <property type="entry name" value="LON PROTEASE"/>
    <property type="match status" value="1"/>
</dbReference>
<dbReference type="AlphaFoldDB" id="A0AA88Y4V8"/>
<dbReference type="SMART" id="SM00464">
    <property type="entry name" value="LON"/>
    <property type="match status" value="1"/>
</dbReference>
<evidence type="ECO:0000256" key="2">
    <source>
        <dbReference type="ARBA" id="ARBA00022670"/>
    </source>
</evidence>
<dbReference type="Gene3D" id="1.10.8.60">
    <property type="match status" value="1"/>
</dbReference>
<protein>
    <recommendedName>
        <fullName evidence="11">Lon protease homolog, mitochondrial</fullName>
        <ecNumber evidence="11">3.4.21.53</ecNumber>
    </recommendedName>
</protein>
<dbReference type="HAMAP" id="MF_03120">
    <property type="entry name" value="lonm_euk"/>
    <property type="match status" value="1"/>
</dbReference>
<gene>
    <name evidence="16" type="ORF">FSP39_012154</name>
</gene>
<dbReference type="Pfam" id="PF02190">
    <property type="entry name" value="LON_substr_bdg"/>
    <property type="match status" value="1"/>
</dbReference>
<dbReference type="Gene3D" id="3.30.230.10">
    <property type="match status" value="1"/>
</dbReference>
<dbReference type="InterPro" id="IPR003959">
    <property type="entry name" value="ATPase_AAA_core"/>
</dbReference>
<evidence type="ECO:0000256" key="7">
    <source>
        <dbReference type="ARBA" id="ARBA00022946"/>
    </source>
</evidence>
<evidence type="ECO:0000256" key="11">
    <source>
        <dbReference type="HAMAP-Rule" id="MF_03120"/>
    </source>
</evidence>
<dbReference type="Gene3D" id="1.20.58.1480">
    <property type="match status" value="1"/>
</dbReference>
<keyword evidence="5 11" id="KW-0720">Serine protease</keyword>
<dbReference type="NCBIfam" id="TIGR00763">
    <property type="entry name" value="lon"/>
    <property type="match status" value="1"/>
</dbReference>
<keyword evidence="8 11" id="KW-0238">DNA-binding</keyword>
<feature type="compositionally biased region" description="Low complexity" evidence="13">
    <location>
        <begin position="308"/>
        <end position="320"/>
    </location>
</feature>
<dbReference type="InterPro" id="IPR046336">
    <property type="entry name" value="Lon_prtase_N_sf"/>
</dbReference>
<dbReference type="GO" id="GO:0051131">
    <property type="term" value="P:chaperone-mediated protein complex assembly"/>
    <property type="evidence" value="ECO:0007669"/>
    <property type="project" value="UniProtKB-UniRule"/>
</dbReference>
<dbReference type="InterPro" id="IPR003593">
    <property type="entry name" value="AAA+_ATPase"/>
</dbReference>
<dbReference type="InterPro" id="IPR004815">
    <property type="entry name" value="Lon_bac/euk-typ"/>
</dbReference>
<evidence type="ECO:0000259" key="15">
    <source>
        <dbReference type="PROSITE" id="PS51787"/>
    </source>
</evidence>
<dbReference type="GO" id="GO:0043565">
    <property type="term" value="F:sequence-specific DNA binding"/>
    <property type="evidence" value="ECO:0007669"/>
    <property type="project" value="UniProtKB-UniRule"/>
</dbReference>
<sequence length="1054" mass="118475">MASFVRKLCTCSIRRNLLTETNRSAGYIKQRTNQSDFSTKVCSFCTGQQVIRHDRKLRQQTVRYLHNNGPRVLSRTCSSILSRLPLLKKDPVIRIPAGIQSVLCRKYSEGPPGSWDGQGGDNPPGGFVPLADNTRKSLAPVTVPEYFPNVPVISISKNPVYPKFVKMIEVSDKDLISLIQRKVRLGQPYAGVFMKKDEGDESEVASSLDGIHDVGVFVQIAEMMDHGEKLHLYVVAHRLIRINRLLNEDEDIDPLQQEINNLSDKLAASYPSRRQRRRRNNNGSPEVIQVDSVQTTAEGAEKIQSEVNGNTTTQTEGQPEGEAKDISTTQTEGQPGIPEGEVKDVSRTKVLMVETNNYMHEPYENDDMMKALTSEVIKTIKDIVTMNALFRENVGMILNPVNKVFDNPIFICNLGAMLSSADPKEQQEVLEERNIPNKLSLVLNMLKKEYERCKIQKTIGEEVEKKIREKNREFMLKEQLKVIKKELGMQKDEGASLKEKYLDRLKDKTVPEVVQKVIDEEMDRLSYLDGESSEFNSLRNYLDWLTILPWGMSSQEKLDIKHAHQVLDEDHYGMKDVKDRILEFIAVSQLKGDTQGKIMCFHGPPGVGKTSIAKSIARAINREYFRFSVGGLHDVAEIKGHRRTYVGSMPGKMIQCLKRVSADNPLVLIDEVDKIGRRGFEGDPSSALLELLDPEQNANFLDHYLDVPVDVSKVLFICTANVTHTIPDALKDRMELIEVSGYVAEEKLAIAQKYLMPQALEHSGLKEEQISISDDALRTLIHQYCRESGVRNLQKKIEKIYRKVAFKIVQEEPTEKVDVTTDNLNDFVGNPIYTLERLYQTTPPGVVTGLAWTAAGGSPLYIEVVKYDSVPVKAPETGVTTDTLPTGTGGLQVTGNLKDVMKESTTIAYTYAMSWLQQNKPDNHFFRTSKLHLHFPEGATPKDGPSAGSAITTALLSLAMDQPCRQDMAMTGEISLTGKVLRIGGVKEKVLAARREGIKTVIMPFENKPDFEELESFIKEGLDVHFVKHYNDVFEIAFSESNDSHNRNSERVSM</sequence>
<dbReference type="Pfam" id="PF05362">
    <property type="entry name" value="Lon_C"/>
    <property type="match status" value="1"/>
</dbReference>
<dbReference type="EC" id="3.4.21.53" evidence="11"/>
<keyword evidence="7" id="KW-0809">Transit peptide</keyword>
<dbReference type="GO" id="GO:0004252">
    <property type="term" value="F:serine-type endopeptidase activity"/>
    <property type="evidence" value="ECO:0007669"/>
    <property type="project" value="UniProtKB-UniRule"/>
</dbReference>
<accession>A0AA88Y4V8</accession>
<dbReference type="FunFam" id="3.30.230.10:FF:000015">
    <property type="entry name" value="Lon protease homolog, mitochondrial"/>
    <property type="match status" value="1"/>
</dbReference>
<evidence type="ECO:0000256" key="5">
    <source>
        <dbReference type="ARBA" id="ARBA00022825"/>
    </source>
</evidence>
<dbReference type="GO" id="GO:0034599">
    <property type="term" value="P:cellular response to oxidative stress"/>
    <property type="evidence" value="ECO:0007669"/>
    <property type="project" value="UniProtKB-UniRule"/>
</dbReference>
<dbReference type="Gene3D" id="2.30.130.40">
    <property type="entry name" value="LON domain-like"/>
    <property type="match status" value="1"/>
</dbReference>
<keyword evidence="6 11" id="KW-0067">ATP-binding</keyword>
<proteinExistence type="inferred from homology"/>
<comment type="subunit">
    <text evidence="11">Homohexamer or homoheptamer. Organized in a ring with a central cavity.</text>
</comment>
<comment type="catalytic activity">
    <reaction evidence="10 11">
        <text>Hydrolysis of proteins in presence of ATP.</text>
        <dbReference type="EC" id="3.4.21.53"/>
    </reaction>
</comment>
<dbReference type="GO" id="GO:0004176">
    <property type="term" value="F:ATP-dependent peptidase activity"/>
    <property type="evidence" value="ECO:0007669"/>
    <property type="project" value="UniProtKB-UniRule"/>
</dbReference>
<feature type="region of interest" description="Disordered" evidence="13">
    <location>
        <begin position="301"/>
        <end position="345"/>
    </location>
</feature>
<dbReference type="GO" id="GO:0006515">
    <property type="term" value="P:protein quality control for misfolded or incompletely synthesized proteins"/>
    <property type="evidence" value="ECO:0007669"/>
    <property type="project" value="UniProtKB-UniRule"/>
</dbReference>
<dbReference type="InterPro" id="IPR027417">
    <property type="entry name" value="P-loop_NTPase"/>
</dbReference>
<evidence type="ECO:0000256" key="6">
    <source>
        <dbReference type="ARBA" id="ARBA00022840"/>
    </source>
</evidence>
<dbReference type="SUPFAM" id="SSF52540">
    <property type="entry name" value="P-loop containing nucleoside triphosphate hydrolases"/>
    <property type="match status" value="1"/>
</dbReference>
<dbReference type="Proteomes" id="UP001186944">
    <property type="component" value="Unassembled WGS sequence"/>
</dbReference>
<feature type="active site" evidence="11 12">
    <location>
        <position position="989"/>
    </location>
</feature>
<dbReference type="InterPro" id="IPR027065">
    <property type="entry name" value="Lon_Prtase"/>
</dbReference>
<dbReference type="Gene3D" id="3.40.50.300">
    <property type="entry name" value="P-loop containing nucleotide triphosphate hydrolases"/>
    <property type="match status" value="1"/>
</dbReference>
<comment type="function">
    <text evidence="11">ATP-dependent serine protease that mediates the selective degradation of misfolded, unassembled or oxidatively damaged polypeptides as well as certain short-lived regulatory proteins in the mitochondrial matrix. May also have a chaperone function in the assembly of inner membrane protein complexes. Participates in the regulation of mitochondrial gene expression and in the maintenance of the integrity of the mitochondrial genome. Binds to mitochondrial DNA in a site-specific manner.</text>
</comment>
<dbReference type="EMBL" id="VSWD01000007">
    <property type="protein sequence ID" value="KAK3097691.1"/>
    <property type="molecule type" value="Genomic_DNA"/>
</dbReference>
<dbReference type="GO" id="GO:0005524">
    <property type="term" value="F:ATP binding"/>
    <property type="evidence" value="ECO:0007669"/>
    <property type="project" value="UniProtKB-UniRule"/>
</dbReference>
<feature type="domain" description="Lon N-terminal" evidence="15">
    <location>
        <begin position="150"/>
        <end position="450"/>
    </location>
</feature>
<evidence type="ECO:0000256" key="12">
    <source>
        <dbReference type="PROSITE-ProRule" id="PRU01122"/>
    </source>
</evidence>
<organism evidence="16 17">
    <name type="scientific">Pinctada imbricata</name>
    <name type="common">Atlantic pearl-oyster</name>
    <name type="synonym">Pinctada martensii</name>
    <dbReference type="NCBI Taxonomy" id="66713"/>
    <lineage>
        <taxon>Eukaryota</taxon>
        <taxon>Metazoa</taxon>
        <taxon>Spiralia</taxon>
        <taxon>Lophotrochozoa</taxon>
        <taxon>Mollusca</taxon>
        <taxon>Bivalvia</taxon>
        <taxon>Autobranchia</taxon>
        <taxon>Pteriomorphia</taxon>
        <taxon>Pterioida</taxon>
        <taxon>Pterioidea</taxon>
        <taxon>Pteriidae</taxon>
        <taxon>Pinctada</taxon>
    </lineage>
</organism>
<reference evidence="16" key="1">
    <citation type="submission" date="2019-08" db="EMBL/GenBank/DDBJ databases">
        <title>The improved chromosome-level genome for the pearl oyster Pinctada fucata martensii using PacBio sequencing and Hi-C.</title>
        <authorList>
            <person name="Zheng Z."/>
        </authorList>
    </citation>
    <scope>NUCLEOTIDE SEQUENCE</scope>
    <source>
        <strain evidence="16">ZZ-2019</strain>
        <tissue evidence="16">Adductor muscle</tissue>
    </source>
</reference>
<dbReference type="PRINTS" id="PR00830">
    <property type="entry name" value="ENDOLAPTASE"/>
</dbReference>
<dbReference type="FunFam" id="1.10.8.60:FF:000043">
    <property type="entry name" value="Lon protease homolog, mitochondrial"/>
    <property type="match status" value="1"/>
</dbReference>
<dbReference type="PROSITE" id="PS51787">
    <property type="entry name" value="LON_N"/>
    <property type="match status" value="1"/>
</dbReference>
<dbReference type="InterPro" id="IPR054594">
    <property type="entry name" value="Lon_lid"/>
</dbReference>
<evidence type="ECO:0000256" key="3">
    <source>
        <dbReference type="ARBA" id="ARBA00022741"/>
    </source>
</evidence>
<dbReference type="GO" id="GO:0007005">
    <property type="term" value="P:mitochondrion organization"/>
    <property type="evidence" value="ECO:0007669"/>
    <property type="project" value="TreeGrafter"/>
</dbReference>
<dbReference type="PROSITE" id="PS51786">
    <property type="entry name" value="LON_PROTEOLYTIC"/>
    <property type="match status" value="1"/>
</dbReference>
<feature type="domain" description="Lon proteolytic" evidence="14">
    <location>
        <begin position="841"/>
        <end position="1040"/>
    </location>
</feature>
<dbReference type="InterPro" id="IPR020568">
    <property type="entry name" value="Ribosomal_Su5_D2-typ_SF"/>
</dbReference>
<feature type="active site" evidence="11 12">
    <location>
        <position position="946"/>
    </location>
</feature>
<keyword evidence="3 11" id="KW-0547">Nucleotide-binding</keyword>
<evidence type="ECO:0000313" key="16">
    <source>
        <dbReference type="EMBL" id="KAK3097691.1"/>
    </source>
</evidence>
<keyword evidence="4 11" id="KW-0378">Hydrolase</keyword>
<evidence type="ECO:0000256" key="13">
    <source>
        <dbReference type="SAM" id="MobiDB-lite"/>
    </source>
</evidence>
<dbReference type="SMART" id="SM00382">
    <property type="entry name" value="AAA"/>
    <property type="match status" value="1"/>
</dbReference>
<dbReference type="Pfam" id="PF00004">
    <property type="entry name" value="AAA"/>
    <property type="match status" value="1"/>
</dbReference>
<dbReference type="InterPro" id="IPR008269">
    <property type="entry name" value="Lon_proteolytic"/>
</dbReference>
<evidence type="ECO:0000313" key="17">
    <source>
        <dbReference type="Proteomes" id="UP001186944"/>
    </source>
</evidence>
<dbReference type="CDD" id="cd19500">
    <property type="entry name" value="RecA-like_Lon"/>
    <property type="match status" value="1"/>
</dbReference>
<evidence type="ECO:0000256" key="8">
    <source>
        <dbReference type="ARBA" id="ARBA00023125"/>
    </source>
</evidence>
<evidence type="ECO:0000256" key="4">
    <source>
        <dbReference type="ARBA" id="ARBA00022801"/>
    </source>
</evidence>
<dbReference type="Pfam" id="PF22667">
    <property type="entry name" value="Lon_lid"/>
    <property type="match status" value="1"/>
</dbReference>
<dbReference type="SUPFAM" id="SSF54211">
    <property type="entry name" value="Ribosomal protein S5 domain 2-like"/>
    <property type="match status" value="1"/>
</dbReference>
<dbReference type="GO" id="GO:0016887">
    <property type="term" value="F:ATP hydrolysis activity"/>
    <property type="evidence" value="ECO:0007669"/>
    <property type="project" value="UniProtKB-UniRule"/>
</dbReference>
<dbReference type="GO" id="GO:0070407">
    <property type="term" value="P:oxidation-dependent protein catabolic process"/>
    <property type="evidence" value="ECO:0007669"/>
    <property type="project" value="UniProtKB-UniRule"/>
</dbReference>
<dbReference type="FunFam" id="3.40.50.300:FF:000021">
    <property type="entry name" value="Lon protease homolog"/>
    <property type="match status" value="1"/>
</dbReference>
<dbReference type="InterPro" id="IPR027503">
    <property type="entry name" value="Lonm_euk"/>
</dbReference>
<dbReference type="GO" id="GO:0003697">
    <property type="term" value="F:single-stranded DNA binding"/>
    <property type="evidence" value="ECO:0007669"/>
    <property type="project" value="TreeGrafter"/>
</dbReference>
<name>A0AA88Y4V8_PINIB</name>
<keyword evidence="2 11" id="KW-0645">Protease</keyword>
<comment type="caution">
    <text evidence="16">The sequence shown here is derived from an EMBL/GenBank/DDBJ whole genome shotgun (WGS) entry which is preliminary data.</text>
</comment>
<dbReference type="GO" id="GO:0005759">
    <property type="term" value="C:mitochondrial matrix"/>
    <property type="evidence" value="ECO:0007669"/>
    <property type="project" value="UniProtKB-SubCell"/>
</dbReference>